<organism evidence="1 2">
    <name type="scientific">Blumeria graminis f. sp. triticale</name>
    <dbReference type="NCBI Taxonomy" id="1689686"/>
    <lineage>
        <taxon>Eukaryota</taxon>
        <taxon>Fungi</taxon>
        <taxon>Dikarya</taxon>
        <taxon>Ascomycota</taxon>
        <taxon>Pezizomycotina</taxon>
        <taxon>Leotiomycetes</taxon>
        <taxon>Erysiphales</taxon>
        <taxon>Erysiphaceae</taxon>
        <taxon>Blumeria</taxon>
    </lineage>
</organism>
<dbReference type="EMBL" id="CAJHIT010000009">
    <property type="protein sequence ID" value="CAD6505476.1"/>
    <property type="molecule type" value="Genomic_DNA"/>
</dbReference>
<protein>
    <submittedName>
        <fullName evidence="1">BgTH12-00967</fullName>
    </submittedName>
</protein>
<evidence type="ECO:0000313" key="1">
    <source>
        <dbReference type="EMBL" id="CAD6505476.1"/>
    </source>
</evidence>
<name>A0A9W4GHT9_BLUGR</name>
<evidence type="ECO:0000313" key="2">
    <source>
        <dbReference type="Proteomes" id="UP000683417"/>
    </source>
</evidence>
<comment type="caution">
    <text evidence="1">The sequence shown here is derived from an EMBL/GenBank/DDBJ whole genome shotgun (WGS) entry which is preliminary data.</text>
</comment>
<proteinExistence type="predicted"/>
<gene>
    <name evidence="1" type="ORF">BGTH12_LOCUS6834</name>
</gene>
<sequence length="65" mass="7504">MQEGQYTGWVLSRARAQRILPCTLGLHPHTDNQQHLIVTVDTGNWAEPTGNHRTRVYLQHQAHYT</sequence>
<dbReference type="Proteomes" id="UP000683417">
    <property type="component" value="Unassembled WGS sequence"/>
</dbReference>
<accession>A0A9W4GHT9</accession>
<reference evidence="1" key="1">
    <citation type="submission" date="2020-10" db="EMBL/GenBank/DDBJ databases">
        <authorList>
            <person name="Muller C M."/>
        </authorList>
    </citation>
    <scope>NUCLEOTIDE SEQUENCE</scope>
    <source>
        <strain evidence="1">THUN-12</strain>
    </source>
</reference>
<dbReference type="AlphaFoldDB" id="A0A9W4GHT9"/>